<reference evidence="2" key="1">
    <citation type="submission" date="2018-06" db="EMBL/GenBank/DDBJ databases">
        <authorList>
            <person name="Zhirakovskaya E."/>
        </authorList>
    </citation>
    <scope>NUCLEOTIDE SEQUENCE</scope>
</reference>
<dbReference type="InterPro" id="IPR036390">
    <property type="entry name" value="WH_DNA-bd_sf"/>
</dbReference>
<feature type="domain" description="Transcription regulator PadR N-terminal" evidence="1">
    <location>
        <begin position="7"/>
        <end position="80"/>
    </location>
</feature>
<dbReference type="Gene3D" id="1.10.10.10">
    <property type="entry name" value="Winged helix-like DNA-binding domain superfamily/Winged helix DNA-binding domain"/>
    <property type="match status" value="1"/>
</dbReference>
<name>A0A3B0UUY4_9ZZZZ</name>
<dbReference type="Pfam" id="PF03551">
    <property type="entry name" value="PadR"/>
    <property type="match status" value="1"/>
</dbReference>
<organism evidence="2">
    <name type="scientific">hydrothermal vent metagenome</name>
    <dbReference type="NCBI Taxonomy" id="652676"/>
    <lineage>
        <taxon>unclassified sequences</taxon>
        <taxon>metagenomes</taxon>
        <taxon>ecological metagenomes</taxon>
    </lineage>
</organism>
<gene>
    <name evidence="2" type="ORF">MNBD_CHLOROFLEXI01-5005</name>
</gene>
<protein>
    <recommendedName>
        <fullName evidence="1">Transcription regulator PadR N-terminal domain-containing protein</fullName>
    </recommendedName>
</protein>
<dbReference type="InterPro" id="IPR005149">
    <property type="entry name" value="Tscrpt_reg_PadR_N"/>
</dbReference>
<dbReference type="SUPFAM" id="SSF46785">
    <property type="entry name" value="Winged helix' DNA-binding domain"/>
    <property type="match status" value="1"/>
</dbReference>
<accession>A0A3B0UUY4</accession>
<sequence length="170" mass="19546">MEKKLLLLGILRGHAMHGYQMNEMLAQDAGIGMTLKKANAYQLLNKMAADGWVTHYEEQEGNRPPRRVYAIAPTGETAFQRLLRESLAAYATPQMPSVIAYNYLDELPADEAAGLLRERRQHINKRFQQLETVPSEMLQAHLGMVYLHRFYTAELEWLDEVINELDNKET</sequence>
<dbReference type="InterPro" id="IPR052509">
    <property type="entry name" value="Metal_resp_DNA-bind_regulator"/>
</dbReference>
<dbReference type="InterPro" id="IPR036388">
    <property type="entry name" value="WH-like_DNA-bd_sf"/>
</dbReference>
<dbReference type="PANTHER" id="PTHR33169:SF27">
    <property type="entry name" value="TRANSCRIPTIONAL REGULATOR PADR FAMILY PROTEIN"/>
    <property type="match status" value="1"/>
</dbReference>
<dbReference type="PANTHER" id="PTHR33169">
    <property type="entry name" value="PADR-FAMILY TRANSCRIPTIONAL REGULATOR"/>
    <property type="match status" value="1"/>
</dbReference>
<evidence type="ECO:0000259" key="1">
    <source>
        <dbReference type="Pfam" id="PF03551"/>
    </source>
</evidence>
<dbReference type="AlphaFoldDB" id="A0A3B0UUY4"/>
<evidence type="ECO:0000313" key="2">
    <source>
        <dbReference type="EMBL" id="VAW31953.1"/>
    </source>
</evidence>
<dbReference type="EMBL" id="UOEU01000305">
    <property type="protein sequence ID" value="VAW31953.1"/>
    <property type="molecule type" value="Genomic_DNA"/>
</dbReference>
<proteinExistence type="predicted"/>